<comment type="caution">
    <text evidence="2">The sequence shown here is derived from an EMBL/GenBank/DDBJ whole genome shotgun (WGS) entry which is preliminary data.</text>
</comment>
<keyword evidence="2" id="KW-0489">Methyltransferase</keyword>
<dbReference type="GO" id="GO:0032259">
    <property type="term" value="P:methylation"/>
    <property type="evidence" value="ECO:0007669"/>
    <property type="project" value="UniProtKB-KW"/>
</dbReference>
<dbReference type="PANTHER" id="PTHR34203:SF15">
    <property type="entry name" value="SLL1173 PROTEIN"/>
    <property type="match status" value="1"/>
</dbReference>
<dbReference type="GO" id="GO:0008168">
    <property type="term" value="F:methyltransferase activity"/>
    <property type="evidence" value="ECO:0007669"/>
    <property type="project" value="UniProtKB-KW"/>
</dbReference>
<organism evidence="2 3">
    <name type="scientific">Pseudochelatococcus lubricantis</name>
    <dbReference type="NCBI Taxonomy" id="1538102"/>
    <lineage>
        <taxon>Bacteria</taxon>
        <taxon>Pseudomonadati</taxon>
        <taxon>Pseudomonadota</taxon>
        <taxon>Alphaproteobacteria</taxon>
        <taxon>Hyphomicrobiales</taxon>
        <taxon>Chelatococcaceae</taxon>
        <taxon>Pseudochelatococcus</taxon>
    </lineage>
</organism>
<protein>
    <submittedName>
        <fullName evidence="2">FkbM family methyltransferase</fullName>
    </submittedName>
</protein>
<dbReference type="EMBL" id="JAASQI010000007">
    <property type="protein sequence ID" value="NIJ58998.1"/>
    <property type="molecule type" value="Genomic_DNA"/>
</dbReference>
<proteinExistence type="predicted"/>
<dbReference type="Proteomes" id="UP001429580">
    <property type="component" value="Unassembled WGS sequence"/>
</dbReference>
<gene>
    <name evidence="2" type="ORF">FHS82_002853</name>
</gene>
<keyword evidence="3" id="KW-1185">Reference proteome</keyword>
<dbReference type="SUPFAM" id="SSF53335">
    <property type="entry name" value="S-adenosyl-L-methionine-dependent methyltransferases"/>
    <property type="match status" value="1"/>
</dbReference>
<dbReference type="Gene3D" id="3.40.50.150">
    <property type="entry name" value="Vaccinia Virus protein VP39"/>
    <property type="match status" value="1"/>
</dbReference>
<dbReference type="PANTHER" id="PTHR34203">
    <property type="entry name" value="METHYLTRANSFERASE, FKBM FAMILY PROTEIN"/>
    <property type="match status" value="1"/>
</dbReference>
<evidence type="ECO:0000259" key="1">
    <source>
        <dbReference type="Pfam" id="PF05050"/>
    </source>
</evidence>
<dbReference type="InterPro" id="IPR006342">
    <property type="entry name" value="FkbM_mtfrase"/>
</dbReference>
<name>A0ABX0V1C2_9HYPH</name>
<evidence type="ECO:0000313" key="2">
    <source>
        <dbReference type="EMBL" id="NIJ58998.1"/>
    </source>
</evidence>
<feature type="domain" description="Methyltransferase FkbM" evidence="1">
    <location>
        <begin position="22"/>
        <end position="181"/>
    </location>
</feature>
<keyword evidence="2" id="KW-0808">Transferase</keyword>
<dbReference type="InterPro" id="IPR029063">
    <property type="entry name" value="SAM-dependent_MTases_sf"/>
</dbReference>
<accession>A0ABX0V1C2</accession>
<evidence type="ECO:0000313" key="3">
    <source>
        <dbReference type="Proteomes" id="UP001429580"/>
    </source>
</evidence>
<dbReference type="Pfam" id="PF05050">
    <property type="entry name" value="Methyltransf_21"/>
    <property type="match status" value="1"/>
</dbReference>
<reference evidence="2 3" key="1">
    <citation type="submission" date="2020-03" db="EMBL/GenBank/DDBJ databases">
        <title>Genomic Encyclopedia of Type Strains, Phase IV (KMG-IV): sequencing the most valuable type-strain genomes for metagenomic binning, comparative biology and taxonomic classification.</title>
        <authorList>
            <person name="Goeker M."/>
        </authorList>
    </citation>
    <scope>NUCLEOTIDE SEQUENCE [LARGE SCALE GENOMIC DNA]</scope>
    <source>
        <strain evidence="2 3">DSM 103870</strain>
    </source>
</reference>
<sequence length="252" mass="28050">MKLYSDTDELLLPSLDIRTGIDVGANAGTYALHLARVSKTLVCFEPVPFMQRLLNMLFAGQKHVIIRNEALSDRNGVATLSIPVQENEAVTAMASLHTAFPQGRDIAVNTIRLDDFCRESTWLDPALIDFIKIDVEGFENEVIAGMREVLAKAHPVLLIEIELRHNSRCLDLFAELREAGYASYVSPVGGALTPVSITTAEQLGAIQDLNSLALEKPGYRINSRRHYLNNFWFVHPDSVLKDSLSRFIRASD</sequence>
<dbReference type="RefSeq" id="WP_166953970.1">
    <property type="nucleotide sequence ID" value="NZ_JAASQI010000007.1"/>
</dbReference>
<dbReference type="NCBIfam" id="TIGR01444">
    <property type="entry name" value="fkbM_fam"/>
    <property type="match status" value="1"/>
</dbReference>
<dbReference type="InterPro" id="IPR052514">
    <property type="entry name" value="SAM-dependent_MTase"/>
</dbReference>